<gene>
    <name evidence="1" type="ORF">DI526_22200</name>
</gene>
<dbReference type="AlphaFoldDB" id="A0A2W5V1I9"/>
<accession>A0A2W5V1I9</accession>
<proteinExistence type="predicted"/>
<dbReference type="EMBL" id="QFQZ01000128">
    <property type="protein sequence ID" value="PZR30546.1"/>
    <property type="molecule type" value="Genomic_DNA"/>
</dbReference>
<protein>
    <submittedName>
        <fullName evidence="1">Toluene tolerance protein</fullName>
    </submittedName>
</protein>
<evidence type="ECO:0000313" key="2">
    <source>
        <dbReference type="Proteomes" id="UP000249393"/>
    </source>
</evidence>
<comment type="caution">
    <text evidence="1">The sequence shown here is derived from an EMBL/GenBank/DDBJ whole genome shotgun (WGS) entry which is preliminary data.</text>
</comment>
<reference evidence="1 2" key="1">
    <citation type="submission" date="2017-08" db="EMBL/GenBank/DDBJ databases">
        <title>Infants hospitalized years apart are colonized by the same room-sourced microbial strains.</title>
        <authorList>
            <person name="Brooks B."/>
            <person name="Olm M.R."/>
            <person name="Firek B.A."/>
            <person name="Baker R."/>
            <person name="Thomas B.C."/>
            <person name="Morowitz M.J."/>
            <person name="Banfield J.F."/>
        </authorList>
    </citation>
    <scope>NUCLEOTIDE SEQUENCE [LARGE SCALE GENOMIC DNA]</scope>
    <source>
        <strain evidence="1">S2_003_000_R2_4</strain>
    </source>
</reference>
<organism evidence="1 2">
    <name type="scientific">Caulobacter segnis</name>
    <dbReference type="NCBI Taxonomy" id="88688"/>
    <lineage>
        <taxon>Bacteria</taxon>
        <taxon>Pseudomonadati</taxon>
        <taxon>Pseudomonadota</taxon>
        <taxon>Alphaproteobacteria</taxon>
        <taxon>Caulobacterales</taxon>
        <taxon>Caulobacteraceae</taxon>
        <taxon>Caulobacter</taxon>
    </lineage>
</organism>
<name>A0A2W5V1I9_9CAUL</name>
<dbReference type="Proteomes" id="UP000249393">
    <property type="component" value="Unassembled WGS sequence"/>
</dbReference>
<feature type="non-terminal residue" evidence="1">
    <location>
        <position position="1"/>
    </location>
</feature>
<evidence type="ECO:0000313" key="1">
    <source>
        <dbReference type="EMBL" id="PZR30546.1"/>
    </source>
</evidence>
<sequence>LAITQQQDFVSTIDNAGGNIDVLINQLQKGQGAKGR</sequence>